<dbReference type="InterPro" id="IPR058889">
    <property type="entry name" value="WHD_SOWAHA-C"/>
</dbReference>
<feature type="compositionally biased region" description="Basic and acidic residues" evidence="5">
    <location>
        <begin position="388"/>
        <end position="399"/>
    </location>
</feature>
<sequence>MEISQEAILRALTEAGGQVKNSELLARFKAPLNCSDPAEKKQNRYLFKTFVNNIAVVKENEEVKYIALKKKYHHLLTQSGDGSAQDRECEEGQLEKAGQHPAGEENREGSRAEGEEAKSQASTNKPCALPLRMPPVVITPCPEVNTTKEHLAPSRSRLEPPSSPRYKRRPSTDSMAGASSPQTRRHCKSIRPVDELKYGDMFPLETTEHEWLVSSAVGHWGLLYGHLLNDTQLAEKRDFVSGFTALHWAAKCGNSDMVCKLIELSKEKGKGVDVNSKSFAGYTPLHIAALHDQEYIMKLLVQRYGADPNVRDNCGKKPHHYLHRGVSVELRELLGAPKVKAQGPEPQKSAEEPEAHRHSHTISRLFQPHTIGYKKKPKIRGSFLSVAEEGRDERDEHPSPMHRVLSDVFS</sequence>
<reference evidence="7" key="3">
    <citation type="submission" date="2025-09" db="UniProtKB">
        <authorList>
            <consortium name="Ensembl"/>
        </authorList>
    </citation>
    <scope>IDENTIFICATION</scope>
</reference>
<evidence type="ECO:0000259" key="6">
    <source>
        <dbReference type="Pfam" id="PF25877"/>
    </source>
</evidence>
<feature type="repeat" description="ANK" evidence="4">
    <location>
        <begin position="280"/>
        <end position="313"/>
    </location>
</feature>
<evidence type="ECO:0000256" key="1">
    <source>
        <dbReference type="ARBA" id="ARBA00022737"/>
    </source>
</evidence>
<feature type="compositionally biased region" description="Basic and acidic residues" evidence="5">
    <location>
        <begin position="146"/>
        <end position="158"/>
    </location>
</feature>
<evidence type="ECO:0000313" key="8">
    <source>
        <dbReference type="Proteomes" id="UP001501920"/>
    </source>
</evidence>
<feature type="region of interest" description="Disordered" evidence="5">
    <location>
        <begin position="337"/>
        <end position="410"/>
    </location>
</feature>
<reference evidence="7" key="2">
    <citation type="submission" date="2025-08" db="UniProtKB">
        <authorList>
            <consortium name="Ensembl"/>
        </authorList>
    </citation>
    <scope>IDENTIFICATION</scope>
</reference>
<feature type="repeat" description="ANK" evidence="4">
    <location>
        <begin position="241"/>
        <end position="277"/>
    </location>
</feature>
<comment type="similarity">
    <text evidence="3">Belongs to the SOWAH family.</text>
</comment>
<evidence type="ECO:0000256" key="5">
    <source>
        <dbReference type="SAM" id="MobiDB-lite"/>
    </source>
</evidence>
<feature type="compositionally biased region" description="Basic and acidic residues" evidence="5">
    <location>
        <begin position="93"/>
        <end position="118"/>
    </location>
</feature>
<keyword evidence="8" id="KW-1185">Reference proteome</keyword>
<dbReference type="PANTHER" id="PTHR14491">
    <property type="entry name" value="SOSONDOWAH, ISOFORM G"/>
    <property type="match status" value="1"/>
</dbReference>
<protein>
    <recommendedName>
        <fullName evidence="6">SOWAHA-C winged helix-turn-helix domain-containing protein</fullName>
    </recommendedName>
</protein>
<proteinExistence type="inferred from homology"/>
<dbReference type="InterPro" id="IPR036770">
    <property type="entry name" value="Ankyrin_rpt-contain_sf"/>
</dbReference>
<feature type="region of interest" description="Disordered" evidence="5">
    <location>
        <begin position="78"/>
        <end position="187"/>
    </location>
</feature>
<dbReference type="GeneTree" id="ENSGT00950000183003"/>
<keyword evidence="2 4" id="KW-0040">ANK repeat</keyword>
<accession>A0AAR2M473</accession>
<feature type="domain" description="SOWAHA-C winged helix-turn-helix" evidence="6">
    <location>
        <begin position="2"/>
        <end position="86"/>
    </location>
</feature>
<evidence type="ECO:0000256" key="4">
    <source>
        <dbReference type="PROSITE-ProRule" id="PRU00023"/>
    </source>
</evidence>
<feature type="compositionally biased region" description="Polar residues" evidence="5">
    <location>
        <begin position="172"/>
        <end position="182"/>
    </location>
</feature>
<dbReference type="PROSITE" id="PS50088">
    <property type="entry name" value="ANK_REPEAT"/>
    <property type="match status" value="2"/>
</dbReference>
<dbReference type="PANTHER" id="PTHR14491:SF2">
    <property type="entry name" value="ANKYRIN REPEAT DOMAIN-CONTAINING PROTEIN SOWAHA"/>
    <property type="match status" value="1"/>
</dbReference>
<dbReference type="PROSITE" id="PS50297">
    <property type="entry name" value="ANK_REP_REGION"/>
    <property type="match status" value="1"/>
</dbReference>
<evidence type="ECO:0000256" key="2">
    <source>
        <dbReference type="ARBA" id="ARBA00023043"/>
    </source>
</evidence>
<dbReference type="Pfam" id="PF12796">
    <property type="entry name" value="Ank_2"/>
    <property type="match status" value="1"/>
</dbReference>
<evidence type="ECO:0000313" key="7">
    <source>
        <dbReference type="Ensembl" id="ENSPNAP00000081979.1"/>
    </source>
</evidence>
<dbReference type="Gene3D" id="1.25.40.20">
    <property type="entry name" value="Ankyrin repeat-containing domain"/>
    <property type="match status" value="1"/>
</dbReference>
<dbReference type="Proteomes" id="UP001501920">
    <property type="component" value="Chromosome 16"/>
</dbReference>
<dbReference type="SUPFAM" id="SSF48403">
    <property type="entry name" value="Ankyrin repeat"/>
    <property type="match status" value="1"/>
</dbReference>
<name>A0AAR2M473_PYGNA</name>
<organism evidence="7 8">
    <name type="scientific">Pygocentrus nattereri</name>
    <name type="common">Red-bellied piranha</name>
    <dbReference type="NCBI Taxonomy" id="42514"/>
    <lineage>
        <taxon>Eukaryota</taxon>
        <taxon>Metazoa</taxon>
        <taxon>Chordata</taxon>
        <taxon>Craniata</taxon>
        <taxon>Vertebrata</taxon>
        <taxon>Euteleostomi</taxon>
        <taxon>Actinopterygii</taxon>
        <taxon>Neopterygii</taxon>
        <taxon>Teleostei</taxon>
        <taxon>Ostariophysi</taxon>
        <taxon>Characiformes</taxon>
        <taxon>Characoidei</taxon>
        <taxon>Pygocentrus</taxon>
    </lineage>
</organism>
<dbReference type="SMART" id="SM00248">
    <property type="entry name" value="ANK"/>
    <property type="match status" value="2"/>
</dbReference>
<keyword evidence="1" id="KW-0677">Repeat</keyword>
<evidence type="ECO:0000256" key="3">
    <source>
        <dbReference type="ARBA" id="ARBA00038122"/>
    </source>
</evidence>
<dbReference type="InterPro" id="IPR002110">
    <property type="entry name" value="Ankyrin_rpt"/>
</dbReference>
<dbReference type="AlphaFoldDB" id="A0AAR2M473"/>
<dbReference type="Ensembl" id="ENSPNAT00000044051.1">
    <property type="protein sequence ID" value="ENSPNAP00000081979.1"/>
    <property type="gene ID" value="ENSPNAG00000030910.1"/>
</dbReference>
<dbReference type="Pfam" id="PF25877">
    <property type="entry name" value="WHD_SOWAH"/>
    <property type="match status" value="1"/>
</dbReference>
<reference evidence="7 8" key="1">
    <citation type="submission" date="2020-10" db="EMBL/GenBank/DDBJ databases">
        <title>Pygocentrus nattereri (red-bellied piranha) genome, fPygNat1, primary haplotype.</title>
        <authorList>
            <person name="Myers G."/>
            <person name="Meyer A."/>
            <person name="Karagic N."/>
            <person name="Pippel M."/>
            <person name="Winkler S."/>
            <person name="Tracey A."/>
            <person name="Wood J."/>
            <person name="Formenti G."/>
            <person name="Howe K."/>
            <person name="Fedrigo O."/>
            <person name="Jarvis E.D."/>
        </authorList>
    </citation>
    <scope>NUCLEOTIDE SEQUENCE [LARGE SCALE GENOMIC DNA]</scope>
</reference>